<reference evidence="2" key="2">
    <citation type="submission" date="2020-10" db="EMBL/GenBank/DDBJ databases">
        <authorList>
            <person name="Cooper E.A."/>
            <person name="Brenton Z.W."/>
            <person name="Flinn B.S."/>
            <person name="Jenkins J."/>
            <person name="Shu S."/>
            <person name="Flowers D."/>
            <person name="Luo F."/>
            <person name="Wang Y."/>
            <person name="Xia P."/>
            <person name="Barry K."/>
            <person name="Daum C."/>
            <person name="Lipzen A."/>
            <person name="Yoshinaga Y."/>
            <person name="Schmutz J."/>
            <person name="Saski C."/>
            <person name="Vermerris W."/>
            <person name="Kresovich S."/>
        </authorList>
    </citation>
    <scope>NUCLEOTIDE SEQUENCE</scope>
</reference>
<evidence type="ECO:0000313" key="3">
    <source>
        <dbReference type="Proteomes" id="UP000807115"/>
    </source>
</evidence>
<dbReference type="Proteomes" id="UP000807115">
    <property type="component" value="Chromosome 5"/>
</dbReference>
<evidence type="ECO:0000256" key="1">
    <source>
        <dbReference type="SAM" id="MobiDB-lite"/>
    </source>
</evidence>
<feature type="region of interest" description="Disordered" evidence="1">
    <location>
        <begin position="1"/>
        <end position="22"/>
    </location>
</feature>
<reference evidence="2" key="1">
    <citation type="journal article" date="2019" name="BMC Genomics">
        <title>A new reference genome for Sorghum bicolor reveals high levels of sequence similarity between sweet and grain genotypes: implications for the genetics of sugar metabolism.</title>
        <authorList>
            <person name="Cooper E.A."/>
            <person name="Brenton Z.W."/>
            <person name="Flinn B.S."/>
            <person name="Jenkins J."/>
            <person name="Shu S."/>
            <person name="Flowers D."/>
            <person name="Luo F."/>
            <person name="Wang Y."/>
            <person name="Xia P."/>
            <person name="Barry K."/>
            <person name="Daum C."/>
            <person name="Lipzen A."/>
            <person name="Yoshinaga Y."/>
            <person name="Schmutz J."/>
            <person name="Saski C."/>
            <person name="Vermerris W."/>
            <person name="Kresovich S."/>
        </authorList>
    </citation>
    <scope>NUCLEOTIDE SEQUENCE</scope>
</reference>
<gene>
    <name evidence="2" type="ORF">BDA96_05G042400</name>
</gene>
<dbReference type="OMA" id="GNTHRLQ"/>
<feature type="region of interest" description="Disordered" evidence="1">
    <location>
        <begin position="38"/>
        <end position="65"/>
    </location>
</feature>
<comment type="caution">
    <text evidence="2">The sequence shown here is derived from an EMBL/GenBank/DDBJ whole genome shotgun (WGS) entry which is preliminary data.</text>
</comment>
<name>A0A921QW47_SORBI</name>
<proteinExistence type="predicted"/>
<dbReference type="InterPro" id="IPR012871">
    <property type="entry name" value="DUF1668_ORYSA"/>
</dbReference>
<feature type="compositionally biased region" description="Basic and acidic residues" evidence="1">
    <location>
        <begin position="1"/>
        <end position="16"/>
    </location>
</feature>
<dbReference type="AlphaFoldDB" id="A0A921QW47"/>
<protein>
    <submittedName>
        <fullName evidence="2">Uncharacterized protein</fullName>
    </submittedName>
</protein>
<dbReference type="EMBL" id="CM027684">
    <property type="protein sequence ID" value="KAG0528783.1"/>
    <property type="molecule type" value="Genomic_DNA"/>
</dbReference>
<dbReference type="Gramene" id="EES07998">
    <property type="protein sequence ID" value="EES07998"/>
    <property type="gene ID" value="SORBI_3005G040100"/>
</dbReference>
<dbReference type="Pfam" id="PF07893">
    <property type="entry name" value="DUF1668"/>
    <property type="match status" value="1"/>
</dbReference>
<dbReference type="PANTHER" id="PTHR33085:SF42">
    <property type="entry name" value="DUF1618 DOMAIN-CONTAINING PROTEIN"/>
    <property type="match status" value="1"/>
</dbReference>
<organism evidence="2 3">
    <name type="scientific">Sorghum bicolor</name>
    <name type="common">Sorghum</name>
    <name type="synonym">Sorghum vulgare</name>
    <dbReference type="NCBI Taxonomy" id="4558"/>
    <lineage>
        <taxon>Eukaryota</taxon>
        <taxon>Viridiplantae</taxon>
        <taxon>Streptophyta</taxon>
        <taxon>Embryophyta</taxon>
        <taxon>Tracheophyta</taxon>
        <taxon>Spermatophyta</taxon>
        <taxon>Magnoliopsida</taxon>
        <taxon>Liliopsida</taxon>
        <taxon>Poales</taxon>
        <taxon>Poaceae</taxon>
        <taxon>PACMAD clade</taxon>
        <taxon>Panicoideae</taxon>
        <taxon>Andropogonodae</taxon>
        <taxon>Andropogoneae</taxon>
        <taxon>Sorghinae</taxon>
        <taxon>Sorghum</taxon>
    </lineage>
</organism>
<dbReference type="PANTHER" id="PTHR33085">
    <property type="entry name" value="OS12G0113100 PROTEIN-RELATED"/>
    <property type="match status" value="1"/>
</dbReference>
<evidence type="ECO:0000313" key="2">
    <source>
        <dbReference type="EMBL" id="KAG0528783.1"/>
    </source>
</evidence>
<accession>A0A921QW47</accession>
<sequence length="389" mass="43371">MEREQRSQPEQEQERRPHQKQRLYLVLDDNPFGYSIRRINLSPSTSRQTRSSRKKKKNTAASGGKCPVRRLPCPIFYTEAQRGLAATIAAIGTKILLTQCMNRFTGGDMVLQIYDVRHRGVTFGPGKFYDCPIYISIGDKLFALYNDRLSRLSFEQKQPPPLHVIKGSDDDVPWSWQQLPPPPFHRVDVTSYAVLPDDDVDGQTILVSNDDCPDDPWCTAGFNTIKCEWTTHGDWTLPFTGRAYFVSSLEAFVGLSKDPATLGHLTSCDREAATATGPAPATTWKLSKEKLFSDDPAETHVSATLVYTGRGGGGGSEFCLVQCVSVKPGNGNGENLEEPCYRYRLTTFSLSYDDSGHLTTGNTCSVQCYKVPREATKQFMNGDPVAFWL</sequence>